<accession>A0ABR3DH19</accession>
<proteinExistence type="predicted"/>
<evidence type="ECO:0000313" key="3">
    <source>
        <dbReference type="EMBL" id="KAL0471965.1"/>
    </source>
</evidence>
<dbReference type="EMBL" id="JAVLET010000003">
    <property type="protein sequence ID" value="KAL0471965.1"/>
    <property type="molecule type" value="Genomic_DNA"/>
</dbReference>
<dbReference type="Proteomes" id="UP001451303">
    <property type="component" value="Unassembled WGS sequence"/>
</dbReference>
<evidence type="ECO:0008006" key="5">
    <source>
        <dbReference type="Google" id="ProtNLM"/>
    </source>
</evidence>
<evidence type="ECO:0000256" key="2">
    <source>
        <dbReference type="SAM" id="SignalP"/>
    </source>
</evidence>
<gene>
    <name evidence="3" type="ORF">QR685DRAFT_220806</name>
</gene>
<evidence type="ECO:0000313" key="4">
    <source>
        <dbReference type="Proteomes" id="UP001451303"/>
    </source>
</evidence>
<sequence length="162" mass="17439">MVPSRPSLATRRSWYLLNMPVLVCSCELAVARDACMEGREGYICRTVGPPQSAPTASVPLQFHLSTAGTDGRGEAREEGECSSGKMSKTCPGFGPSHTIPMLPSSNANARLDAKSFQFNCFPPFLCTFRVRTLVCVTAASMRNGHTVERMVNADGIKIGVPI</sequence>
<comment type="caution">
    <text evidence="3">The sequence shown here is derived from an EMBL/GenBank/DDBJ whole genome shotgun (WGS) entry which is preliminary data.</text>
</comment>
<keyword evidence="4" id="KW-1185">Reference proteome</keyword>
<feature type="region of interest" description="Disordered" evidence="1">
    <location>
        <begin position="67"/>
        <end position="87"/>
    </location>
</feature>
<dbReference type="PROSITE" id="PS51257">
    <property type="entry name" value="PROKAR_LIPOPROTEIN"/>
    <property type="match status" value="1"/>
</dbReference>
<feature type="chain" id="PRO_5046342334" description="Secreted protein" evidence="2">
    <location>
        <begin position="32"/>
        <end position="162"/>
    </location>
</feature>
<protein>
    <recommendedName>
        <fullName evidence="5">Secreted protein</fullName>
    </recommendedName>
</protein>
<organism evidence="3 4">
    <name type="scientific">Neurospora intermedia</name>
    <dbReference type="NCBI Taxonomy" id="5142"/>
    <lineage>
        <taxon>Eukaryota</taxon>
        <taxon>Fungi</taxon>
        <taxon>Dikarya</taxon>
        <taxon>Ascomycota</taxon>
        <taxon>Pezizomycotina</taxon>
        <taxon>Sordariomycetes</taxon>
        <taxon>Sordariomycetidae</taxon>
        <taxon>Sordariales</taxon>
        <taxon>Sordariaceae</taxon>
        <taxon>Neurospora</taxon>
    </lineage>
</organism>
<feature type="signal peptide" evidence="2">
    <location>
        <begin position="1"/>
        <end position="31"/>
    </location>
</feature>
<reference evidence="3 4" key="1">
    <citation type="submission" date="2023-09" db="EMBL/GenBank/DDBJ databases">
        <title>Multi-omics analysis of a traditional fermented food reveals byproduct-associated fungal strains for waste-to-food upcycling.</title>
        <authorList>
            <consortium name="Lawrence Berkeley National Laboratory"/>
            <person name="Rekdal V.M."/>
            <person name="Villalobos-Escobedo J.M."/>
            <person name="Rodriguez-Valeron N."/>
            <person name="Garcia M.O."/>
            <person name="Vasquez D.P."/>
            <person name="Damayanti I."/>
            <person name="Sorensen P.M."/>
            <person name="Baidoo E.E."/>
            <person name="De Carvalho A.C."/>
            <person name="Riley R."/>
            <person name="Lipzen A."/>
            <person name="He G."/>
            <person name="Yan M."/>
            <person name="Haridas S."/>
            <person name="Daum C."/>
            <person name="Yoshinaga Y."/>
            <person name="Ng V."/>
            <person name="Grigoriev I.V."/>
            <person name="Munk R."/>
            <person name="Nuraida L."/>
            <person name="Wijaya C.H."/>
            <person name="Morales P.-C."/>
            <person name="Keasling J.D."/>
        </authorList>
    </citation>
    <scope>NUCLEOTIDE SEQUENCE [LARGE SCALE GENOMIC DNA]</scope>
    <source>
        <strain evidence="3 4">FGSC 2613</strain>
    </source>
</reference>
<evidence type="ECO:0000256" key="1">
    <source>
        <dbReference type="SAM" id="MobiDB-lite"/>
    </source>
</evidence>
<keyword evidence="2" id="KW-0732">Signal</keyword>
<name>A0ABR3DH19_NEUIN</name>